<evidence type="ECO:0000313" key="5">
    <source>
        <dbReference type="Proteomes" id="UP000006048"/>
    </source>
</evidence>
<dbReference type="PANTHER" id="PTHR44591">
    <property type="entry name" value="STRESS RESPONSE REGULATOR PROTEIN 1"/>
    <property type="match status" value="1"/>
</dbReference>
<keyword evidence="5" id="KW-1185">Reference proteome</keyword>
<feature type="modified residue" description="4-aspartylphosphate" evidence="2">
    <location>
        <position position="84"/>
    </location>
</feature>
<evidence type="ECO:0000256" key="2">
    <source>
        <dbReference type="PROSITE-ProRule" id="PRU00169"/>
    </source>
</evidence>
<dbReference type="AlphaFoldDB" id="I4B3F8"/>
<keyword evidence="1 2" id="KW-0597">Phosphoprotein</keyword>
<dbReference type="HOGENOM" id="CLU_000445_69_15_12"/>
<gene>
    <name evidence="4" type="ordered locus">Turpa_1167</name>
</gene>
<dbReference type="SMART" id="SM00448">
    <property type="entry name" value="REC"/>
    <property type="match status" value="1"/>
</dbReference>
<evidence type="ECO:0000259" key="3">
    <source>
        <dbReference type="PROSITE" id="PS50110"/>
    </source>
</evidence>
<dbReference type="InterPro" id="IPR011006">
    <property type="entry name" value="CheY-like_superfamily"/>
</dbReference>
<dbReference type="InterPro" id="IPR050595">
    <property type="entry name" value="Bact_response_regulator"/>
</dbReference>
<dbReference type="PROSITE" id="PS50110">
    <property type="entry name" value="RESPONSE_REGULATORY"/>
    <property type="match status" value="1"/>
</dbReference>
<evidence type="ECO:0000256" key="1">
    <source>
        <dbReference type="ARBA" id="ARBA00022553"/>
    </source>
</evidence>
<dbReference type="EMBL" id="CP002959">
    <property type="protein sequence ID" value="AFM11815.1"/>
    <property type="molecule type" value="Genomic_DNA"/>
</dbReference>
<dbReference type="STRING" id="869212.Turpa_1167"/>
<evidence type="ECO:0000313" key="4">
    <source>
        <dbReference type="EMBL" id="AFM11815.1"/>
    </source>
</evidence>
<proteinExistence type="predicted"/>
<dbReference type="Gene3D" id="3.40.50.2300">
    <property type="match status" value="1"/>
</dbReference>
<protein>
    <submittedName>
        <fullName evidence="4">Response regulator receiver protein</fullName>
    </submittedName>
</protein>
<dbReference type="SUPFAM" id="SSF52172">
    <property type="entry name" value="CheY-like"/>
    <property type="match status" value="1"/>
</dbReference>
<dbReference type="GO" id="GO:0000160">
    <property type="term" value="P:phosphorelay signal transduction system"/>
    <property type="evidence" value="ECO:0007669"/>
    <property type="project" value="InterPro"/>
</dbReference>
<dbReference type="InterPro" id="IPR001789">
    <property type="entry name" value="Sig_transdc_resp-reg_receiver"/>
</dbReference>
<dbReference type="Pfam" id="PF00072">
    <property type="entry name" value="Response_reg"/>
    <property type="match status" value="1"/>
</dbReference>
<name>I4B3F8_TURPD</name>
<accession>I4B3F8</accession>
<dbReference type="KEGG" id="tpx:Turpa_1167"/>
<dbReference type="Proteomes" id="UP000006048">
    <property type="component" value="Chromosome"/>
</dbReference>
<reference evidence="4 5" key="1">
    <citation type="submission" date="2012-06" db="EMBL/GenBank/DDBJ databases">
        <title>The complete chromosome of genome of Turneriella parva DSM 21527.</title>
        <authorList>
            <consortium name="US DOE Joint Genome Institute (JGI-PGF)"/>
            <person name="Lucas S."/>
            <person name="Han J."/>
            <person name="Lapidus A."/>
            <person name="Bruce D."/>
            <person name="Goodwin L."/>
            <person name="Pitluck S."/>
            <person name="Peters L."/>
            <person name="Kyrpides N."/>
            <person name="Mavromatis K."/>
            <person name="Ivanova N."/>
            <person name="Mikhailova N."/>
            <person name="Chertkov O."/>
            <person name="Detter J.C."/>
            <person name="Tapia R."/>
            <person name="Han C."/>
            <person name="Land M."/>
            <person name="Hauser L."/>
            <person name="Markowitz V."/>
            <person name="Cheng J.-F."/>
            <person name="Hugenholtz P."/>
            <person name="Woyke T."/>
            <person name="Wu D."/>
            <person name="Gronow S."/>
            <person name="Wellnitz S."/>
            <person name="Brambilla E."/>
            <person name="Klenk H.-P."/>
            <person name="Eisen J.A."/>
        </authorList>
    </citation>
    <scope>NUCLEOTIDE SEQUENCE [LARGE SCALE GENOMIC DNA]</scope>
    <source>
        <strain evidence="5">ATCC BAA-1111 / DSM 21527 / NCTC 11395 / H</strain>
    </source>
</reference>
<feature type="domain" description="Response regulatory" evidence="3">
    <location>
        <begin position="34"/>
        <end position="149"/>
    </location>
</feature>
<dbReference type="PATRIC" id="fig|869212.3.peg.1151"/>
<organism evidence="4 5">
    <name type="scientific">Turneriella parva (strain ATCC BAA-1111 / DSM 21527 / NCTC 11395 / H)</name>
    <name type="common">Leptospira parva</name>
    <dbReference type="NCBI Taxonomy" id="869212"/>
    <lineage>
        <taxon>Bacteria</taxon>
        <taxon>Pseudomonadati</taxon>
        <taxon>Spirochaetota</taxon>
        <taxon>Spirochaetia</taxon>
        <taxon>Leptospirales</taxon>
        <taxon>Leptospiraceae</taxon>
        <taxon>Turneriella</taxon>
    </lineage>
</organism>
<dbReference type="PANTHER" id="PTHR44591:SF24">
    <property type="entry name" value="PROTEIN-GLUTAMATE METHYLESTERASE_PROTEIN-GLUTAMINE GLUTAMINASE 1"/>
    <property type="match status" value="1"/>
</dbReference>
<sequence>MIVHGYRSSFMRPVHLVGEKHVTALAKPQGEPMKLMIVDDSSIMRKAIEKYLAGAGIEIVGTAGDGKQAVELFKTTLPDVVTLDITMPEMDGLQCLEELLKIKPDVKVMVVSALKDEATALEALKKGARSFLGKPFTPESIKEAFDQVVAD</sequence>